<keyword evidence="4" id="KW-1185">Reference proteome</keyword>
<dbReference type="RefSeq" id="XP_018665687.1">
    <property type="nucleotide sequence ID" value="XM_018800855.1"/>
</dbReference>
<dbReference type="Proteomes" id="UP000236546">
    <property type="component" value="Unassembled WGS sequence"/>
</dbReference>
<comment type="caution">
    <text evidence="3">The sequence shown here is derived from an EMBL/GenBank/DDBJ whole genome shotgun (WGS) entry which is preliminary data.</text>
</comment>
<dbReference type="Proteomes" id="UP000054821">
    <property type="component" value="Unassembled WGS sequence"/>
</dbReference>
<gene>
    <name evidence="3" type="ORF">TGAM01_v209572</name>
    <name evidence="2" type="ORF">TGAMA5MH_00465</name>
</gene>
<proteinExistence type="predicted"/>
<dbReference type="OrthoDB" id="10383315at2759"/>
<evidence type="ECO:0000313" key="2">
    <source>
        <dbReference type="EMBL" id="PNP48427.1"/>
    </source>
</evidence>
<protein>
    <submittedName>
        <fullName evidence="3">Uncharacterized protein</fullName>
    </submittedName>
</protein>
<dbReference type="EMBL" id="JPDN02000048">
    <property type="protein sequence ID" value="PON21541.1"/>
    <property type="molecule type" value="Genomic_DNA"/>
</dbReference>
<evidence type="ECO:0000256" key="1">
    <source>
        <dbReference type="SAM" id="MobiDB-lite"/>
    </source>
</evidence>
<sequence>MSNNRRVTFDLSSDDGIQSPQPSGNRTPPPSYRHLSRVIHDPGAQRNNCECQKYRMNDPTDEWDQYKTPPRGESFMEMANMRPLHHESVRQFGKTNNSNTMVTREAATEEDFRFESGEEAFDAINASVGFTEFGFSLEIEGSRTRKQFTTTETNKRRTTRDAYGAPSQSAYHVYKKVDTVELQTWFEGEDCYVAASDAGILRGNMRRETHRSWEY</sequence>
<reference evidence="3" key="3">
    <citation type="submission" date="2017-08" db="EMBL/GenBank/DDBJ databases">
        <title>Trichoderma gamsii strain T6085, whole genome shotgun sequencing project.</title>
        <authorList>
            <person name="Baroncelli R."/>
        </authorList>
    </citation>
    <scope>NUCLEOTIDE SEQUENCE</scope>
    <source>
        <strain evidence="3">T6085</strain>
    </source>
</reference>
<dbReference type="EMBL" id="MTYH01000007">
    <property type="protein sequence ID" value="PNP48427.1"/>
    <property type="molecule type" value="Genomic_DNA"/>
</dbReference>
<dbReference type="GeneID" id="29980938"/>
<reference evidence="3 4" key="1">
    <citation type="journal article" date="2016" name="Genome Announc.">
        <title>Draft Whole-Genome Sequence of Trichoderma gamsii T6085, a Promising Biocontrol Agent of Fusarium Head Blight on Wheat.</title>
        <authorList>
            <person name="Baroncelli R."/>
            <person name="Zapparata A."/>
            <person name="Piaggeschi G."/>
            <person name="Sarrocco S."/>
            <person name="Vannacci G."/>
        </authorList>
    </citation>
    <scope>NUCLEOTIDE SEQUENCE [LARGE SCALE GENOMIC DNA]</scope>
    <source>
        <strain evidence="3 4">T6085</strain>
    </source>
</reference>
<evidence type="ECO:0000313" key="3">
    <source>
        <dbReference type="EMBL" id="PON21541.1"/>
    </source>
</evidence>
<evidence type="ECO:0000313" key="5">
    <source>
        <dbReference type="Proteomes" id="UP000236546"/>
    </source>
</evidence>
<name>A0A0W7W1U6_9HYPO</name>
<reference evidence="2 5" key="2">
    <citation type="submission" date="2017-02" db="EMBL/GenBank/DDBJ databases">
        <title>Genomes of Trichoderma spp. with biocontrol activity.</title>
        <authorList>
            <person name="Gardiner D."/>
            <person name="Kazan K."/>
            <person name="Vos C."/>
            <person name="Harvey P."/>
        </authorList>
    </citation>
    <scope>NUCLEOTIDE SEQUENCE [LARGE SCALE GENOMIC DNA]</scope>
    <source>
        <strain evidence="2 5">A5MH</strain>
    </source>
</reference>
<feature type="region of interest" description="Disordered" evidence="1">
    <location>
        <begin position="1"/>
        <end position="33"/>
    </location>
</feature>
<accession>A0A0W7W1U6</accession>
<evidence type="ECO:0000313" key="4">
    <source>
        <dbReference type="Proteomes" id="UP000054821"/>
    </source>
</evidence>
<organism evidence="3 4">
    <name type="scientific">Trichoderma gamsii</name>
    <dbReference type="NCBI Taxonomy" id="398673"/>
    <lineage>
        <taxon>Eukaryota</taxon>
        <taxon>Fungi</taxon>
        <taxon>Dikarya</taxon>
        <taxon>Ascomycota</taxon>
        <taxon>Pezizomycotina</taxon>
        <taxon>Sordariomycetes</taxon>
        <taxon>Hypocreomycetidae</taxon>
        <taxon>Hypocreales</taxon>
        <taxon>Hypocreaceae</taxon>
        <taxon>Trichoderma</taxon>
    </lineage>
</organism>
<feature type="compositionally biased region" description="Polar residues" evidence="1">
    <location>
        <begin position="15"/>
        <end position="26"/>
    </location>
</feature>
<dbReference type="AlphaFoldDB" id="A0A0W7W1U6"/>